<dbReference type="InterPro" id="IPR014756">
    <property type="entry name" value="Ig_E-set"/>
</dbReference>
<dbReference type="GO" id="GO:0008849">
    <property type="term" value="F:enterochelin esterase activity"/>
    <property type="evidence" value="ECO:0007669"/>
    <property type="project" value="InterPro"/>
</dbReference>
<dbReference type="InterPro" id="IPR000801">
    <property type="entry name" value="Esterase-like"/>
</dbReference>
<evidence type="ECO:0000313" key="7">
    <source>
        <dbReference type="Proteomes" id="UP000001409"/>
    </source>
</evidence>
<dbReference type="STRING" id="196164.gene:10742806"/>
<dbReference type="eggNOG" id="COG2382">
    <property type="taxonomic scope" value="Bacteria"/>
</dbReference>
<comment type="similarity">
    <text evidence="4">Belongs to the Fes family.</text>
</comment>
<dbReference type="GO" id="GO:0005975">
    <property type="term" value="P:carbohydrate metabolic process"/>
    <property type="evidence" value="ECO:0007669"/>
    <property type="project" value="UniProtKB-ARBA"/>
</dbReference>
<dbReference type="SUPFAM" id="SSF81296">
    <property type="entry name" value="E set domains"/>
    <property type="match status" value="1"/>
</dbReference>
<keyword evidence="7" id="KW-1185">Reference proteome</keyword>
<sequence length="447" mass="49502">MSVAPAEGIDCRCCTFSSYIAHYRKGQGYFQMPPLRQTKVWVDRFGRTHRELSPVTFPTADLRAARVPGPIEKAWTQALSIGGEQAARQCGDMAVAALAQPNPIITEDPEGDPDMRLYTWVVESPGATAVLMWANGVFDHDNVTGSEMHRLEGSDLWTLTLRMPADWRASYTITSWDHDETPPWRAATGRMEIRRAAMADGRLDERNIGRVMNSSLVEGPVALADRWAAASQSTCADEHVLEGVRYWVYAPETSENTPLLILFDGQHWNGPLNLPRQLDAAIRSGAIPPVHVVMIDSRDVEHRWENLGVPGGQVDVLIDAILPHVRATYRVSPSGEDTIISGASIGGLACLWALALSDGEIGHAIAQSPSLWRFDIADALSAAENWVSIHLQAGEYESEMLHLSHKLAEDLSGDIRDVRVRAVTGGHDWAWWRVHMLNELTRLLSDR</sequence>
<dbReference type="SUPFAM" id="SSF53474">
    <property type="entry name" value="alpha/beta-Hydrolases"/>
    <property type="match status" value="1"/>
</dbReference>
<comment type="subcellular location">
    <subcellularLocation>
        <location evidence="1">Cytoplasm</location>
    </subcellularLocation>
</comment>
<dbReference type="PANTHER" id="PTHR48098:SF3">
    <property type="entry name" value="IRON(III) ENTEROBACTIN ESTERASE"/>
    <property type="match status" value="1"/>
</dbReference>
<dbReference type="AlphaFoldDB" id="Q8FMX8"/>
<evidence type="ECO:0000256" key="2">
    <source>
        <dbReference type="ARBA" id="ARBA00022490"/>
    </source>
</evidence>
<proteinExistence type="inferred from homology"/>
<dbReference type="ESTHER" id="coref-CE2371">
    <property type="family name" value="A85-IroE-IroD-Fes-Yiel"/>
</dbReference>
<evidence type="ECO:0000256" key="4">
    <source>
        <dbReference type="ARBA" id="ARBA00024201"/>
    </source>
</evidence>
<dbReference type="Pfam" id="PF11806">
    <property type="entry name" value="Enterochelin_N"/>
    <property type="match status" value="1"/>
</dbReference>
<dbReference type="KEGG" id="cef:CE2371"/>
<organism evidence="6 7">
    <name type="scientific">Corynebacterium efficiens (strain DSM 44549 / YS-314 / AJ 12310 / JCM 11189 / NBRC 100395)</name>
    <dbReference type="NCBI Taxonomy" id="196164"/>
    <lineage>
        <taxon>Bacteria</taxon>
        <taxon>Bacillati</taxon>
        <taxon>Actinomycetota</taxon>
        <taxon>Actinomycetes</taxon>
        <taxon>Mycobacteriales</taxon>
        <taxon>Corynebacteriaceae</taxon>
        <taxon>Corynebacterium</taxon>
    </lineage>
</organism>
<protein>
    <submittedName>
        <fullName evidence="6">Putative enterochelin esterase</fullName>
    </submittedName>
</protein>
<dbReference type="InterPro" id="IPR021764">
    <property type="entry name" value="Enterochelin_esterase_N"/>
</dbReference>
<dbReference type="Pfam" id="PF00756">
    <property type="entry name" value="Esterase"/>
    <property type="match status" value="1"/>
</dbReference>
<dbReference type="GO" id="GO:0005506">
    <property type="term" value="F:iron ion binding"/>
    <property type="evidence" value="ECO:0007669"/>
    <property type="project" value="InterPro"/>
</dbReference>
<dbReference type="InterPro" id="IPR013783">
    <property type="entry name" value="Ig-like_fold"/>
</dbReference>
<dbReference type="Gene3D" id="3.40.50.1820">
    <property type="entry name" value="alpha/beta hydrolase"/>
    <property type="match status" value="1"/>
</dbReference>
<name>Q8FMX8_COREF</name>
<keyword evidence="3" id="KW-0378">Hydrolase</keyword>
<evidence type="ECO:0000256" key="3">
    <source>
        <dbReference type="ARBA" id="ARBA00022801"/>
    </source>
</evidence>
<accession>Q8FMX8</accession>
<dbReference type="PANTHER" id="PTHR48098">
    <property type="entry name" value="ENTEROCHELIN ESTERASE-RELATED"/>
    <property type="match status" value="1"/>
</dbReference>
<dbReference type="GO" id="GO:0006826">
    <property type="term" value="P:iron ion transport"/>
    <property type="evidence" value="ECO:0007669"/>
    <property type="project" value="InterPro"/>
</dbReference>
<dbReference type="GO" id="GO:0005737">
    <property type="term" value="C:cytoplasm"/>
    <property type="evidence" value="ECO:0007669"/>
    <property type="project" value="UniProtKB-SubCell"/>
</dbReference>
<dbReference type="InterPro" id="IPR050583">
    <property type="entry name" value="Mycobacterial_A85_antigen"/>
</dbReference>
<evidence type="ECO:0000313" key="6">
    <source>
        <dbReference type="EMBL" id="BAC19181.1"/>
    </source>
</evidence>
<reference evidence="6 7" key="1">
    <citation type="journal article" date="2003" name="Genome Res.">
        <title>Comparative complete genome sequence analysis of the amino acid replacements responsible for the thermostability of Corynebacterium efficiens.</title>
        <authorList>
            <person name="Nishio Y."/>
            <person name="Nakamura Y."/>
            <person name="Kawarabayasi Y."/>
            <person name="Usuda Y."/>
            <person name="Kimura E."/>
            <person name="Sugimoto S."/>
            <person name="Matsui K."/>
            <person name="Yamagishi A."/>
            <person name="Kikuchi H."/>
            <person name="Ikeo K."/>
            <person name="Gojobori T."/>
        </authorList>
    </citation>
    <scope>NUCLEOTIDE SEQUENCE [LARGE SCALE GENOMIC DNA]</scope>
    <source>
        <strain evidence="7">DSM 44549 / YS-314 / AJ 12310 / JCM 11189 / NBRC 100395</strain>
    </source>
</reference>
<feature type="domain" description="Enterochelin esterase N-terminal" evidence="5">
    <location>
        <begin position="128"/>
        <end position="215"/>
    </location>
</feature>
<dbReference type="InterPro" id="IPR029058">
    <property type="entry name" value="AB_hydrolase_fold"/>
</dbReference>
<dbReference type="Proteomes" id="UP000001409">
    <property type="component" value="Chromosome"/>
</dbReference>
<dbReference type="EMBL" id="BA000035">
    <property type="protein sequence ID" value="BAC19181.1"/>
    <property type="molecule type" value="Genomic_DNA"/>
</dbReference>
<evidence type="ECO:0000259" key="5">
    <source>
        <dbReference type="Pfam" id="PF11806"/>
    </source>
</evidence>
<keyword evidence="2" id="KW-0963">Cytoplasm</keyword>
<dbReference type="HOGENOM" id="CLU_024314_3_0_11"/>
<dbReference type="Gene3D" id="2.60.40.10">
    <property type="entry name" value="Immunoglobulins"/>
    <property type="match status" value="1"/>
</dbReference>
<evidence type="ECO:0000256" key="1">
    <source>
        <dbReference type="ARBA" id="ARBA00004496"/>
    </source>
</evidence>